<evidence type="ECO:0000313" key="3">
    <source>
        <dbReference type="Proteomes" id="UP000515697"/>
    </source>
</evidence>
<dbReference type="Proteomes" id="UP000515697">
    <property type="component" value="Chromosome PVSEL_02"/>
</dbReference>
<feature type="transmembrane region" description="Helical" evidence="1">
    <location>
        <begin position="271"/>
        <end position="291"/>
    </location>
</feature>
<dbReference type="VEuPathDB" id="PlasmoDB:PVSEL_0201750"/>
<proteinExistence type="predicted"/>
<evidence type="ECO:0000256" key="1">
    <source>
        <dbReference type="SAM" id="Phobius"/>
    </source>
</evidence>
<keyword evidence="1" id="KW-0472">Membrane</keyword>
<accession>A0A6V7SE47</accession>
<gene>
    <name evidence="2" type="ORF">PVSEL_0201750</name>
</gene>
<organism evidence="2 3">
    <name type="scientific">Plasmodium vinckei</name>
    <dbReference type="NCBI Taxonomy" id="5860"/>
    <lineage>
        <taxon>Eukaryota</taxon>
        <taxon>Sar</taxon>
        <taxon>Alveolata</taxon>
        <taxon>Apicomplexa</taxon>
        <taxon>Aconoidasida</taxon>
        <taxon>Haemosporida</taxon>
        <taxon>Plasmodiidae</taxon>
        <taxon>Plasmodium</taxon>
        <taxon>Plasmodium (Vinckeia)</taxon>
    </lineage>
</organism>
<dbReference type="NCBIfam" id="TIGR01590">
    <property type="entry name" value="yir-bir-cir_Pla"/>
    <property type="match status" value="1"/>
</dbReference>
<dbReference type="VEuPathDB" id="PlasmoDB:PVVCY_0101540"/>
<protein>
    <submittedName>
        <fullName evidence="2">PIR protein CIR protein</fullName>
    </submittedName>
</protein>
<keyword evidence="1" id="KW-0812">Transmembrane</keyword>
<reference evidence="2 3" key="1">
    <citation type="submission" date="2020-08" db="EMBL/GenBank/DDBJ databases">
        <authorList>
            <person name="Ramaprasad A."/>
        </authorList>
    </citation>
    <scope>NUCLEOTIDE SEQUENCE [LARGE SCALE GENOMIC DNA]</scope>
</reference>
<dbReference type="VEuPathDB" id="PlasmoDB:PVLDE_0400040"/>
<dbReference type="EMBL" id="LR865423">
    <property type="protein sequence ID" value="CAD2096695.1"/>
    <property type="molecule type" value="Genomic_DNA"/>
</dbReference>
<dbReference type="VEuPathDB" id="PlasmoDB:PVBDA_1200080"/>
<name>A0A6V7SE47_PLAVN</name>
<feature type="transmembrane region" description="Helical" evidence="1">
    <location>
        <begin position="312"/>
        <end position="332"/>
    </location>
</feature>
<dbReference type="AlphaFoldDB" id="A0A6V7SE47"/>
<dbReference type="VEuPathDB" id="PlasmoDB:PVPCR_1104880"/>
<keyword evidence="1" id="KW-1133">Transmembrane helix</keyword>
<evidence type="ECO:0000313" key="2">
    <source>
        <dbReference type="EMBL" id="CAD2096695.1"/>
    </source>
</evidence>
<dbReference type="Pfam" id="PF06022">
    <property type="entry name" value="Cir_Bir_Yir"/>
    <property type="match status" value="1"/>
</dbReference>
<dbReference type="InterPro" id="IPR006477">
    <property type="entry name" value="Yir_bir_cir"/>
</dbReference>
<sequence length="338" mass="38930">MSYEVCNTIHLIDKLIWTKRKGAVEIVEYNQILEPYCPLNDLGKNVCRNYDEMISSSVLLFLKWLEMNYNYEDDLKNDKLAEYAILWLCYKLNEDPQEGITTLNDFYAKHIEKNKHYNEKITKSSDKKTYKDIIDRKHDLMNVNIEEISKFYDAFKSLCDMYTECNESKLNCTKCSQKANELAGNFEELNGDPNITGNNSYQKILSTLFDDYDNLKKICDNDQSSNFPTLSPVKTSQSFEDLSSSSSMEIIQSPALSPEATSSSSSIASKLIPALLIFAIPFFLGIAYKTIYKRKDKKNKEENESLYMIRRVVIISGTVIMFDMLSNCLFRNKSFGGL</sequence>